<dbReference type="AlphaFoldDB" id="A0A679IK33"/>
<dbReference type="EMBL" id="AP022822">
    <property type="protein sequence ID" value="BCA85895.1"/>
    <property type="molecule type" value="Genomic_DNA"/>
</dbReference>
<sequence length="63" mass="7695">MIFFKINNASHEKTSYLFLIERSFLSEYHDYNIFNTFWLDKREVLNKKAFLEILPVLRAFFGK</sequence>
<proteinExistence type="predicted"/>
<accession>A0A679IK33</accession>
<evidence type="ECO:0000313" key="1">
    <source>
        <dbReference type="EMBL" id="BCA85895.1"/>
    </source>
</evidence>
<dbReference type="Proteomes" id="UP000502998">
    <property type="component" value="Chromosome"/>
</dbReference>
<dbReference type="KEGG" id="esg:EsVE80_14180"/>
<organism evidence="1 2">
    <name type="scientific">Enterococcus saigonensis</name>
    <dbReference type="NCBI Taxonomy" id="1805431"/>
    <lineage>
        <taxon>Bacteria</taxon>
        <taxon>Bacillati</taxon>
        <taxon>Bacillota</taxon>
        <taxon>Bacilli</taxon>
        <taxon>Lactobacillales</taxon>
        <taxon>Enterococcaceae</taxon>
        <taxon>Enterococcus</taxon>
    </lineage>
</organism>
<name>A0A679IK33_9ENTE</name>
<protein>
    <submittedName>
        <fullName evidence="1">Uncharacterized protein</fullName>
    </submittedName>
</protein>
<keyword evidence="2" id="KW-1185">Reference proteome</keyword>
<evidence type="ECO:0000313" key="2">
    <source>
        <dbReference type="Proteomes" id="UP000502998"/>
    </source>
</evidence>
<gene>
    <name evidence="1" type="ORF">EsVE80_14180</name>
</gene>
<reference evidence="1 2" key="1">
    <citation type="submission" date="2020-02" db="EMBL/GenBank/DDBJ databases">
        <title>Characterization of vanA genotype vancomycin-resistant Enterococcus saigonensis VE80.</title>
        <authorList>
            <person name="Harada T."/>
            <person name="Motooka D."/>
            <person name="Nakamura S."/>
            <person name="Yamamoto Y."/>
            <person name="Kawahara R."/>
            <person name="Kawatsu K."/>
        </authorList>
    </citation>
    <scope>NUCLEOTIDE SEQUENCE [LARGE SCALE GENOMIC DNA]</scope>
    <source>
        <strain evidence="1 2">VE80</strain>
    </source>
</reference>